<keyword evidence="4" id="KW-0233">DNA recombination</keyword>
<sequence>MGKRNPNGYGSVTKLKGNRSKPWIIKVTQYDADGNGRQVPLDYAATEEEANIILAKYNHNPWNIDRKNITLADLYNQWSKIKKPKLGTSLQYSLQAAYKHCSKLYGMKYINIKSFDMQDAIDGVFSYSSQTHMKNLWGHLDDFAFERDIIDKKYSSIISVSAVPPDKQARTPFTDKQIEDLWKHRGETGADFMLLYLYTGFRLVELLGMKKDQVNLNELYFQSGVKTAAGKGRIVPIHSRIQPIVIELMDQPGNYLIAEDGKRIPKTRFYKIWKETLALIGIDPEDDTKTPHATRHTVETRLDNAHANKKCIDLIIGHKSKDIGNRVYNHKTLEQLRATIELLK</sequence>
<keyword evidence="3" id="KW-0238">DNA-binding</keyword>
<evidence type="ECO:0000256" key="4">
    <source>
        <dbReference type="ARBA" id="ARBA00023172"/>
    </source>
</evidence>
<accession>A0ABV1HYR8</accession>
<dbReference type="PROSITE" id="PS51898">
    <property type="entry name" value="TYR_RECOMBINASE"/>
    <property type="match status" value="1"/>
</dbReference>
<evidence type="ECO:0000256" key="2">
    <source>
        <dbReference type="ARBA" id="ARBA00022908"/>
    </source>
</evidence>
<dbReference type="SUPFAM" id="SSF56349">
    <property type="entry name" value="DNA breaking-rejoining enzymes"/>
    <property type="match status" value="1"/>
</dbReference>
<dbReference type="Gene3D" id="1.10.443.10">
    <property type="entry name" value="Intergrase catalytic core"/>
    <property type="match status" value="1"/>
</dbReference>
<dbReference type="Proteomes" id="UP001470288">
    <property type="component" value="Unassembled WGS sequence"/>
</dbReference>
<dbReference type="Gene3D" id="1.10.150.130">
    <property type="match status" value="1"/>
</dbReference>
<keyword evidence="2" id="KW-0229">DNA integration</keyword>
<comment type="caution">
    <text evidence="6">The sequence shown here is derived from an EMBL/GenBank/DDBJ whole genome shotgun (WGS) entry which is preliminary data.</text>
</comment>
<dbReference type="InterPro" id="IPR050808">
    <property type="entry name" value="Phage_Integrase"/>
</dbReference>
<dbReference type="InterPro" id="IPR011010">
    <property type="entry name" value="DNA_brk_join_enz"/>
</dbReference>
<dbReference type="RefSeq" id="WP_349143921.1">
    <property type="nucleotide sequence ID" value="NZ_JBBMFC010000006.1"/>
</dbReference>
<evidence type="ECO:0000259" key="5">
    <source>
        <dbReference type="PROSITE" id="PS51898"/>
    </source>
</evidence>
<name>A0ABV1HYR8_9FIRM</name>
<dbReference type="PANTHER" id="PTHR30629">
    <property type="entry name" value="PROPHAGE INTEGRASE"/>
    <property type="match status" value="1"/>
</dbReference>
<dbReference type="InterPro" id="IPR013762">
    <property type="entry name" value="Integrase-like_cat_sf"/>
</dbReference>
<gene>
    <name evidence="6" type="ORF">WMO62_04325</name>
</gene>
<proteinExistence type="inferred from homology"/>
<dbReference type="Pfam" id="PF00589">
    <property type="entry name" value="Phage_integrase"/>
    <property type="match status" value="1"/>
</dbReference>
<dbReference type="InterPro" id="IPR010998">
    <property type="entry name" value="Integrase_recombinase_N"/>
</dbReference>
<feature type="domain" description="Tyr recombinase" evidence="5">
    <location>
        <begin position="168"/>
        <end position="341"/>
    </location>
</feature>
<keyword evidence="7" id="KW-1185">Reference proteome</keyword>
<evidence type="ECO:0000313" key="6">
    <source>
        <dbReference type="EMBL" id="MEQ2578072.1"/>
    </source>
</evidence>
<evidence type="ECO:0000256" key="1">
    <source>
        <dbReference type="ARBA" id="ARBA00008857"/>
    </source>
</evidence>
<evidence type="ECO:0000256" key="3">
    <source>
        <dbReference type="ARBA" id="ARBA00023125"/>
    </source>
</evidence>
<dbReference type="EMBL" id="JBBMFC010000006">
    <property type="protein sequence ID" value="MEQ2578072.1"/>
    <property type="molecule type" value="Genomic_DNA"/>
</dbReference>
<protein>
    <submittedName>
        <fullName evidence="6">Tyrosine-type recombinase/integrase</fullName>
    </submittedName>
</protein>
<dbReference type="InterPro" id="IPR002104">
    <property type="entry name" value="Integrase_catalytic"/>
</dbReference>
<organism evidence="6 7">
    <name type="scientific">Hominiventricola aquisgranensis</name>
    <dbReference type="NCBI Taxonomy" id="3133164"/>
    <lineage>
        <taxon>Bacteria</taxon>
        <taxon>Bacillati</taxon>
        <taxon>Bacillota</taxon>
        <taxon>Clostridia</taxon>
        <taxon>Lachnospirales</taxon>
        <taxon>Lachnospiraceae</taxon>
        <taxon>Hominiventricola</taxon>
    </lineage>
</organism>
<dbReference type="PANTHER" id="PTHR30629:SF2">
    <property type="entry name" value="PROPHAGE INTEGRASE INTS-RELATED"/>
    <property type="match status" value="1"/>
</dbReference>
<evidence type="ECO:0000313" key="7">
    <source>
        <dbReference type="Proteomes" id="UP001470288"/>
    </source>
</evidence>
<comment type="similarity">
    <text evidence="1">Belongs to the 'phage' integrase family.</text>
</comment>
<reference evidence="6 7" key="1">
    <citation type="submission" date="2024-03" db="EMBL/GenBank/DDBJ databases">
        <title>Human intestinal bacterial collection.</title>
        <authorList>
            <person name="Pauvert C."/>
            <person name="Hitch T.C.A."/>
            <person name="Clavel T."/>
        </authorList>
    </citation>
    <scope>NUCLEOTIDE SEQUENCE [LARGE SCALE GENOMIC DNA]</scope>
    <source>
        <strain evidence="6 7">CLA-AA-H78B</strain>
    </source>
</reference>